<comment type="similarity">
    <text evidence="1">Belongs to the HGH1 family.</text>
</comment>
<sequence>MSFSTTGPDVRPDLKDQALQHILGISGSDEGRKLFLEARDLVGALLEVCKHWKTPALARDAALALINLTASPLLNAIIIEKGGIPTLVDAGLDPESPVADPALMALCNITRDKEAADVAWSLLKERLNEILKALSNLQHNKKAQNLHYLAPLISNFSQVADARKQLLELPAVNTLVAFTRFESSGVRRGGVVSTLRNLCFEDEVLELASDILPPLLLPLAAPDTGYTDEETDQLPIDLQFLPPEHKREPDPDLRRILVEALCQLAASKRGREVLRENGTYLVLRELHRWEEDKEALLVCQNLAELLIKKEEEIGVDDLRKLDVPQDLECAARLLIFKLPTCEQ</sequence>
<accession>A0A8S1C5N7</accession>
<organism evidence="5 6">
    <name type="scientific">Cloeon dipterum</name>
    <dbReference type="NCBI Taxonomy" id="197152"/>
    <lineage>
        <taxon>Eukaryota</taxon>
        <taxon>Metazoa</taxon>
        <taxon>Ecdysozoa</taxon>
        <taxon>Arthropoda</taxon>
        <taxon>Hexapoda</taxon>
        <taxon>Insecta</taxon>
        <taxon>Pterygota</taxon>
        <taxon>Palaeoptera</taxon>
        <taxon>Ephemeroptera</taxon>
        <taxon>Pisciforma</taxon>
        <taxon>Baetidae</taxon>
        <taxon>Cloeon</taxon>
    </lineage>
</organism>
<dbReference type="Proteomes" id="UP000494165">
    <property type="component" value="Unassembled WGS sequence"/>
</dbReference>
<dbReference type="Pfam" id="PF04064">
    <property type="entry name" value="DUF384"/>
    <property type="match status" value="1"/>
</dbReference>
<proteinExistence type="inferred from homology"/>
<feature type="domain" description="Protein HGH1 N-terminal" evidence="3">
    <location>
        <begin position="92"/>
        <end position="254"/>
    </location>
</feature>
<dbReference type="PANTHER" id="PTHR13387:SF9">
    <property type="entry name" value="PROTEIN HGH1 HOMOLOG"/>
    <property type="match status" value="1"/>
</dbReference>
<dbReference type="InterPro" id="IPR007206">
    <property type="entry name" value="Protein_HGH1_C"/>
</dbReference>
<name>A0A8S1C5N7_9INSE</name>
<dbReference type="InterPro" id="IPR016024">
    <property type="entry name" value="ARM-type_fold"/>
</dbReference>
<evidence type="ECO:0000313" key="5">
    <source>
        <dbReference type="EMBL" id="CAB3363451.1"/>
    </source>
</evidence>
<gene>
    <name evidence="5" type="ORF">CLODIP_2_CD02284</name>
</gene>
<dbReference type="OrthoDB" id="338814at2759"/>
<dbReference type="InterPro" id="IPR007205">
    <property type="entry name" value="Protein_HGH1_N"/>
</dbReference>
<dbReference type="Gene3D" id="1.25.10.10">
    <property type="entry name" value="Leucine-rich Repeat Variant"/>
    <property type="match status" value="1"/>
</dbReference>
<reference evidence="5 6" key="1">
    <citation type="submission" date="2020-04" db="EMBL/GenBank/DDBJ databases">
        <authorList>
            <person name="Alioto T."/>
            <person name="Alioto T."/>
            <person name="Gomez Garrido J."/>
        </authorList>
    </citation>
    <scope>NUCLEOTIDE SEQUENCE [LARGE SCALE GENOMIC DNA]</scope>
</reference>
<evidence type="ECO:0000256" key="2">
    <source>
        <dbReference type="ARBA" id="ARBA00014076"/>
    </source>
</evidence>
<protein>
    <recommendedName>
        <fullName evidence="2">Protein HGH1 homolog</fullName>
    </recommendedName>
</protein>
<dbReference type="InterPro" id="IPR039717">
    <property type="entry name" value="Hgh1"/>
</dbReference>
<evidence type="ECO:0000256" key="1">
    <source>
        <dbReference type="ARBA" id="ARBA00006712"/>
    </source>
</evidence>
<feature type="domain" description="Protein HGH1 C-terminal" evidence="4">
    <location>
        <begin position="260"/>
        <end position="313"/>
    </location>
</feature>
<dbReference type="InterPro" id="IPR011989">
    <property type="entry name" value="ARM-like"/>
</dbReference>
<keyword evidence="6" id="KW-1185">Reference proteome</keyword>
<dbReference type="AlphaFoldDB" id="A0A8S1C5N7"/>
<comment type="caution">
    <text evidence="5">The sequence shown here is derived from an EMBL/GenBank/DDBJ whole genome shotgun (WGS) entry which is preliminary data.</text>
</comment>
<evidence type="ECO:0000259" key="3">
    <source>
        <dbReference type="Pfam" id="PF04063"/>
    </source>
</evidence>
<evidence type="ECO:0000313" key="6">
    <source>
        <dbReference type="Proteomes" id="UP000494165"/>
    </source>
</evidence>
<dbReference type="Pfam" id="PF04063">
    <property type="entry name" value="DUF383"/>
    <property type="match status" value="1"/>
</dbReference>
<dbReference type="EMBL" id="CADEPI010000012">
    <property type="protein sequence ID" value="CAB3363451.1"/>
    <property type="molecule type" value="Genomic_DNA"/>
</dbReference>
<dbReference type="SUPFAM" id="SSF48371">
    <property type="entry name" value="ARM repeat"/>
    <property type="match status" value="1"/>
</dbReference>
<dbReference type="PANTHER" id="PTHR13387">
    <property type="entry name" value="PROTEIN HGH1 HOMOLOG"/>
    <property type="match status" value="1"/>
</dbReference>
<evidence type="ECO:0000259" key="4">
    <source>
        <dbReference type="Pfam" id="PF04064"/>
    </source>
</evidence>